<comment type="caution">
    <text evidence="3">The sequence shown here is derived from an EMBL/GenBank/DDBJ whole genome shotgun (WGS) entry which is preliminary data.</text>
</comment>
<dbReference type="GO" id="GO:0051017">
    <property type="term" value="P:actin filament bundle assembly"/>
    <property type="evidence" value="ECO:0007669"/>
    <property type="project" value="TreeGrafter"/>
</dbReference>
<dbReference type="OrthoDB" id="62120at2759"/>
<feature type="coiled-coil region" evidence="1">
    <location>
        <begin position="510"/>
        <end position="551"/>
    </location>
</feature>
<evidence type="ECO:0000313" key="4">
    <source>
        <dbReference type="Proteomes" id="UP000187406"/>
    </source>
</evidence>
<evidence type="ECO:0000259" key="2">
    <source>
        <dbReference type="Pfam" id="PF25490"/>
    </source>
</evidence>
<organism evidence="3 4">
    <name type="scientific">Cephalotus follicularis</name>
    <name type="common">Albany pitcher plant</name>
    <dbReference type="NCBI Taxonomy" id="3775"/>
    <lineage>
        <taxon>Eukaryota</taxon>
        <taxon>Viridiplantae</taxon>
        <taxon>Streptophyta</taxon>
        <taxon>Embryophyta</taxon>
        <taxon>Tracheophyta</taxon>
        <taxon>Spermatophyta</taxon>
        <taxon>Magnoliopsida</taxon>
        <taxon>eudicotyledons</taxon>
        <taxon>Gunneridae</taxon>
        <taxon>Pentapetalae</taxon>
        <taxon>rosids</taxon>
        <taxon>fabids</taxon>
        <taxon>Oxalidales</taxon>
        <taxon>Cephalotaceae</taxon>
        <taxon>Cephalotus</taxon>
    </lineage>
</organism>
<keyword evidence="4" id="KW-1185">Reference proteome</keyword>
<reference evidence="4" key="1">
    <citation type="submission" date="2016-04" db="EMBL/GenBank/DDBJ databases">
        <title>Cephalotus genome sequencing.</title>
        <authorList>
            <person name="Fukushima K."/>
            <person name="Hasebe M."/>
            <person name="Fang X."/>
        </authorList>
    </citation>
    <scope>NUCLEOTIDE SEQUENCE [LARGE SCALE GENOMIC DNA]</scope>
    <source>
        <strain evidence="4">cv. St1</strain>
    </source>
</reference>
<dbReference type="PANTHER" id="PTHR10551:SF14">
    <property type="entry name" value="CELLULASE CONTAINING PROTEIN, EXPRESSED"/>
    <property type="match status" value="1"/>
</dbReference>
<dbReference type="SUPFAM" id="SSF50405">
    <property type="entry name" value="Actin-crosslinking proteins"/>
    <property type="match status" value="3"/>
</dbReference>
<dbReference type="Proteomes" id="UP000187406">
    <property type="component" value="Unassembled WGS sequence"/>
</dbReference>
<protein>
    <submittedName>
        <fullName evidence="3">FRG1 domain-containing protein</fullName>
    </submittedName>
</protein>
<feature type="domain" description="DUF7910" evidence="2">
    <location>
        <begin position="104"/>
        <end position="235"/>
    </location>
</feature>
<dbReference type="Pfam" id="PF25490">
    <property type="entry name" value="DUF7910"/>
    <property type="match status" value="3"/>
</dbReference>
<dbReference type="InterPro" id="IPR008999">
    <property type="entry name" value="Actin-crosslinking"/>
</dbReference>
<dbReference type="PANTHER" id="PTHR10551">
    <property type="entry name" value="FASCIN"/>
    <property type="match status" value="1"/>
</dbReference>
<dbReference type="GO" id="GO:0015629">
    <property type="term" value="C:actin cytoskeleton"/>
    <property type="evidence" value="ECO:0007669"/>
    <property type="project" value="TreeGrafter"/>
</dbReference>
<feature type="non-terminal residue" evidence="3">
    <location>
        <position position="1"/>
    </location>
</feature>
<evidence type="ECO:0000313" key="3">
    <source>
        <dbReference type="EMBL" id="GAV69556.1"/>
    </source>
</evidence>
<dbReference type="GO" id="GO:0005737">
    <property type="term" value="C:cytoplasm"/>
    <property type="evidence" value="ECO:0007669"/>
    <property type="project" value="TreeGrafter"/>
</dbReference>
<dbReference type="InterPro" id="IPR010431">
    <property type="entry name" value="Fascin"/>
</dbReference>
<dbReference type="STRING" id="3775.A0A1Q3BNG5"/>
<gene>
    <name evidence="3" type="ORF">CFOL_v3_13057</name>
</gene>
<dbReference type="GO" id="GO:0051015">
    <property type="term" value="F:actin filament binding"/>
    <property type="evidence" value="ECO:0007669"/>
    <property type="project" value="InterPro"/>
</dbReference>
<dbReference type="EMBL" id="BDDD01000733">
    <property type="protein sequence ID" value="GAV69556.1"/>
    <property type="molecule type" value="Genomic_DNA"/>
</dbReference>
<sequence length="599" mass="67568">LEWEAFRLIRLNENEVSFLALHGQYWGVKDGKRLVAESTTLGECEKFEIVRSCDDPKLIRIKAHNGLFLQVKSQTDVSAECYCVNRWENDDPSVFTMTIMQYKDGATFSLWSPSFKKYICPENGGGQEIVANRSNASFWEYFMYKTTNEKKVYFKVSNGMFMGLDGENNLVALSNKPGKSEMFAIIRNQYDPDRIRIRAPNGLFLRMKSRMQVSADFGSDNGWPNDDPTVFIATVLHYEKNGFQIQLKGVLVGNYLSAENGGGTSIVANRAVASSWETFDVCSKNEERFSSKVFNGQFMGLESGTNKLIAVSQTSGTSEMFDIVRNPNDSRQIRIKASNGKFLQVKSETLVTADYNEDESWQEDNPSVFNFAIKNYIEGALTANCTLSPTEIEDYDSEDMFLAANLALLANPSLTTFKSLLCEHLESLLEQHQKKLLLTLAAALLKSSELSDKQRSFLSSFPEKLACISASVTAASAVKHEACQKLKEREDFGNQLRVKREVIAASNQLTDQLKMEKRKASDELSQIQKRIKVLEDEIAQKTEIVNAQQHELIAGVKKFADTCEAVVDWETVKKSAIARLQDIEKEWSTFTQELKVVRL</sequence>
<feature type="domain" description="DUF7910" evidence="2">
    <location>
        <begin position="2"/>
        <end position="99"/>
    </location>
</feature>
<name>A0A1Q3BNG5_CEPFO</name>
<dbReference type="Gene3D" id="2.80.10.50">
    <property type="match status" value="3"/>
</dbReference>
<accession>A0A1Q3BNG5</accession>
<proteinExistence type="predicted"/>
<feature type="domain" description="DUF7910" evidence="2">
    <location>
        <begin position="242"/>
        <end position="373"/>
    </location>
</feature>
<dbReference type="GO" id="GO:0016477">
    <property type="term" value="P:cell migration"/>
    <property type="evidence" value="ECO:0007669"/>
    <property type="project" value="TreeGrafter"/>
</dbReference>
<dbReference type="CDD" id="cd00257">
    <property type="entry name" value="beta-trefoil_FSCN-like"/>
    <property type="match status" value="3"/>
</dbReference>
<dbReference type="AlphaFoldDB" id="A0A1Q3BNG5"/>
<dbReference type="InParanoid" id="A0A1Q3BNG5"/>
<dbReference type="InterPro" id="IPR057232">
    <property type="entry name" value="DUF7910"/>
</dbReference>
<keyword evidence="1" id="KW-0175">Coiled coil</keyword>
<dbReference type="GO" id="GO:0007163">
    <property type="term" value="P:establishment or maintenance of cell polarity"/>
    <property type="evidence" value="ECO:0007669"/>
    <property type="project" value="TreeGrafter"/>
</dbReference>
<evidence type="ECO:0000256" key="1">
    <source>
        <dbReference type="SAM" id="Coils"/>
    </source>
</evidence>